<organism evidence="4 5">
    <name type="scientific">Clydaea vesicula</name>
    <dbReference type="NCBI Taxonomy" id="447962"/>
    <lineage>
        <taxon>Eukaryota</taxon>
        <taxon>Fungi</taxon>
        <taxon>Fungi incertae sedis</taxon>
        <taxon>Chytridiomycota</taxon>
        <taxon>Chytridiomycota incertae sedis</taxon>
        <taxon>Chytridiomycetes</taxon>
        <taxon>Lobulomycetales</taxon>
        <taxon>Lobulomycetaceae</taxon>
        <taxon>Clydaea</taxon>
    </lineage>
</organism>
<reference evidence="4" key="1">
    <citation type="submission" date="2020-05" db="EMBL/GenBank/DDBJ databases">
        <title>Phylogenomic resolution of chytrid fungi.</title>
        <authorList>
            <person name="Stajich J.E."/>
            <person name="Amses K."/>
            <person name="Simmons R."/>
            <person name="Seto K."/>
            <person name="Myers J."/>
            <person name="Bonds A."/>
            <person name="Quandt C.A."/>
            <person name="Barry K."/>
            <person name="Liu P."/>
            <person name="Grigoriev I."/>
            <person name="Longcore J.E."/>
            <person name="James T.Y."/>
        </authorList>
    </citation>
    <scope>NUCLEOTIDE SEQUENCE</scope>
    <source>
        <strain evidence="4">JEL0476</strain>
    </source>
</reference>
<evidence type="ECO:0000313" key="5">
    <source>
        <dbReference type="Proteomes" id="UP001211065"/>
    </source>
</evidence>
<keyword evidence="1" id="KW-0175">Coiled coil</keyword>
<evidence type="ECO:0000256" key="1">
    <source>
        <dbReference type="SAM" id="Coils"/>
    </source>
</evidence>
<sequence length="371" mass="42514">MHLFQLKSLFLLSLTIFTSANSIETLQKQGELSITISSHFLENDAQLNVTSANLKFTKTYEVTRKLDKNYTNNRYEGLAIDYKSSCIPNKMPELNYAKKYYYSNSIIFVNASDSFSCSFEMKLNNIKNLIPEYNFKAIGIYGFELIDQKDIDLIKIVATNGLSTEQSFLPSFLVENSVIGYIQHIIQHLPHYSNPATEDHDDDIASDQKNLELTPTDDKVNGVTDTKNDAGNTQQKPVVILNPPGIEAPWVVIAPLTKPLPQEIIIIITVGSIFAFGIIVALTLFVLYKKGKILKRRIREKERKRLLLHWDQSDIFLGNKKKYIKRVSRFDKYNIDLEKLELEKKRYMEANPNAKNVEIMDHVQAKLLVEI</sequence>
<dbReference type="Proteomes" id="UP001211065">
    <property type="component" value="Unassembled WGS sequence"/>
</dbReference>
<dbReference type="EMBL" id="JADGJW010000475">
    <property type="protein sequence ID" value="KAJ3216492.1"/>
    <property type="molecule type" value="Genomic_DNA"/>
</dbReference>
<accession>A0AAD5U0K9</accession>
<dbReference type="AlphaFoldDB" id="A0AAD5U0K9"/>
<keyword evidence="3" id="KW-0732">Signal</keyword>
<keyword evidence="2" id="KW-1133">Transmembrane helix</keyword>
<keyword evidence="2" id="KW-0812">Transmembrane</keyword>
<evidence type="ECO:0000256" key="3">
    <source>
        <dbReference type="SAM" id="SignalP"/>
    </source>
</evidence>
<feature type="chain" id="PRO_5042232212" evidence="3">
    <location>
        <begin position="21"/>
        <end position="371"/>
    </location>
</feature>
<comment type="caution">
    <text evidence="4">The sequence shown here is derived from an EMBL/GenBank/DDBJ whole genome shotgun (WGS) entry which is preliminary data.</text>
</comment>
<keyword evidence="2" id="KW-0472">Membrane</keyword>
<evidence type="ECO:0000313" key="4">
    <source>
        <dbReference type="EMBL" id="KAJ3216492.1"/>
    </source>
</evidence>
<evidence type="ECO:0000256" key="2">
    <source>
        <dbReference type="SAM" id="Phobius"/>
    </source>
</evidence>
<gene>
    <name evidence="4" type="ORF">HK099_005842</name>
</gene>
<feature type="signal peptide" evidence="3">
    <location>
        <begin position="1"/>
        <end position="20"/>
    </location>
</feature>
<feature type="coiled-coil region" evidence="1">
    <location>
        <begin position="330"/>
        <end position="357"/>
    </location>
</feature>
<feature type="transmembrane region" description="Helical" evidence="2">
    <location>
        <begin position="264"/>
        <end position="288"/>
    </location>
</feature>
<proteinExistence type="predicted"/>
<protein>
    <submittedName>
        <fullName evidence="4">Uncharacterized protein</fullName>
    </submittedName>
</protein>
<keyword evidence="5" id="KW-1185">Reference proteome</keyword>
<name>A0AAD5U0K9_9FUNG</name>